<keyword evidence="2 4" id="KW-0863">Zinc-finger</keyword>
<dbReference type="GO" id="GO:0008270">
    <property type="term" value="F:zinc ion binding"/>
    <property type="evidence" value="ECO:0007669"/>
    <property type="project" value="UniProtKB-KW"/>
</dbReference>
<accession>A0AAN8UV60</accession>
<dbReference type="PANTHER" id="PTHR33680">
    <property type="entry name" value="OS07G0190500 PROTEIN"/>
    <property type="match status" value="1"/>
</dbReference>
<proteinExistence type="predicted"/>
<evidence type="ECO:0000256" key="2">
    <source>
        <dbReference type="ARBA" id="ARBA00022771"/>
    </source>
</evidence>
<evidence type="ECO:0000259" key="5">
    <source>
        <dbReference type="PROSITE" id="PS50158"/>
    </source>
</evidence>
<name>A0AAN8UV60_9MAGN</name>
<dbReference type="Gene3D" id="4.10.60.10">
    <property type="entry name" value="Zinc finger, CCHC-type"/>
    <property type="match status" value="3"/>
</dbReference>
<evidence type="ECO:0000256" key="4">
    <source>
        <dbReference type="PROSITE-ProRule" id="PRU00047"/>
    </source>
</evidence>
<feature type="domain" description="CCHC-type" evidence="5">
    <location>
        <begin position="95"/>
        <end position="108"/>
    </location>
</feature>
<dbReference type="InterPro" id="IPR010666">
    <property type="entry name" value="Znf_GRF"/>
</dbReference>
<reference evidence="7 8" key="1">
    <citation type="submission" date="2023-12" db="EMBL/GenBank/DDBJ databases">
        <title>A high-quality genome assembly for Dillenia turbinata (Dilleniales).</title>
        <authorList>
            <person name="Chanderbali A."/>
        </authorList>
    </citation>
    <scope>NUCLEOTIDE SEQUENCE [LARGE SCALE GENOMIC DNA]</scope>
    <source>
        <strain evidence="7">LSX21</strain>
        <tissue evidence="7">Leaf</tissue>
    </source>
</reference>
<dbReference type="SUPFAM" id="SSF57756">
    <property type="entry name" value="Retrovirus zinc finger-like domains"/>
    <property type="match status" value="2"/>
</dbReference>
<feature type="domain" description="GRF-type" evidence="6">
    <location>
        <begin position="125"/>
        <end position="168"/>
    </location>
</feature>
<sequence length="328" mass="35357">MDAVEDEEFFSQLAAAEAQAISQTHKRRKISTNPNSSSSIEKVAEGSYTAALKGSNSLLFSQIAAINTTTTTKSFNKAFTSQSQPVDLSGGGDSCFKCGKSGHWARDCDSRISDPSTVDVESKPCRCGNGLCLILTSNTPKNPGRKFFKCPLREENGGCGFFEWCDNNFGTIGSSVTESERTRNYAMNCSSYPDLPCPCGAGSCLILTAKTAKNYGQQFYRCPANQESSCGFFKWCNDNAPATPLPVSTSRVSTTINGAGNKNYGLKSGSSCFKCGNEGHWAKDCSMQSLDSHTGRPALSNTCYKRGQSGHWARDCQTSEDTKARCGR</sequence>
<dbReference type="Proteomes" id="UP001370490">
    <property type="component" value="Unassembled WGS sequence"/>
</dbReference>
<dbReference type="PROSITE" id="PS51999">
    <property type="entry name" value="ZF_GRF"/>
    <property type="match status" value="2"/>
</dbReference>
<feature type="domain" description="GRF-type" evidence="6">
    <location>
        <begin position="197"/>
        <end position="239"/>
    </location>
</feature>
<dbReference type="PANTHER" id="PTHR33680:SF1">
    <property type="entry name" value="OS05G0489500 PROTEIN"/>
    <property type="match status" value="1"/>
</dbReference>
<keyword evidence="8" id="KW-1185">Reference proteome</keyword>
<dbReference type="GO" id="GO:0003676">
    <property type="term" value="F:nucleic acid binding"/>
    <property type="evidence" value="ECO:0007669"/>
    <property type="project" value="InterPro"/>
</dbReference>
<keyword evidence="1" id="KW-0479">Metal-binding</keyword>
<evidence type="ECO:0000256" key="3">
    <source>
        <dbReference type="ARBA" id="ARBA00022833"/>
    </source>
</evidence>
<dbReference type="Pfam" id="PF06839">
    <property type="entry name" value="Zn_ribbon_GRF"/>
    <property type="match status" value="2"/>
</dbReference>
<dbReference type="EMBL" id="JBAMMX010000021">
    <property type="protein sequence ID" value="KAK6919789.1"/>
    <property type="molecule type" value="Genomic_DNA"/>
</dbReference>
<protein>
    <submittedName>
        <fullName evidence="7">Zinc finger, CCHC-type</fullName>
    </submittedName>
</protein>
<comment type="caution">
    <text evidence="7">The sequence shown here is derived from an EMBL/GenBank/DDBJ whole genome shotgun (WGS) entry which is preliminary data.</text>
</comment>
<evidence type="ECO:0000313" key="7">
    <source>
        <dbReference type="EMBL" id="KAK6919789.1"/>
    </source>
</evidence>
<evidence type="ECO:0000313" key="8">
    <source>
        <dbReference type="Proteomes" id="UP001370490"/>
    </source>
</evidence>
<dbReference type="InterPro" id="IPR001878">
    <property type="entry name" value="Znf_CCHC"/>
</dbReference>
<gene>
    <name evidence="7" type="ORF">RJ641_015693</name>
</gene>
<feature type="domain" description="CCHC-type" evidence="5">
    <location>
        <begin position="272"/>
        <end position="285"/>
    </location>
</feature>
<dbReference type="InterPro" id="IPR036875">
    <property type="entry name" value="Znf_CCHC_sf"/>
</dbReference>
<dbReference type="PROSITE" id="PS50158">
    <property type="entry name" value="ZF_CCHC"/>
    <property type="match status" value="2"/>
</dbReference>
<organism evidence="7 8">
    <name type="scientific">Dillenia turbinata</name>
    <dbReference type="NCBI Taxonomy" id="194707"/>
    <lineage>
        <taxon>Eukaryota</taxon>
        <taxon>Viridiplantae</taxon>
        <taxon>Streptophyta</taxon>
        <taxon>Embryophyta</taxon>
        <taxon>Tracheophyta</taxon>
        <taxon>Spermatophyta</taxon>
        <taxon>Magnoliopsida</taxon>
        <taxon>eudicotyledons</taxon>
        <taxon>Gunneridae</taxon>
        <taxon>Pentapetalae</taxon>
        <taxon>Dilleniales</taxon>
        <taxon>Dilleniaceae</taxon>
        <taxon>Dillenia</taxon>
    </lineage>
</organism>
<evidence type="ECO:0000259" key="6">
    <source>
        <dbReference type="PROSITE" id="PS51999"/>
    </source>
</evidence>
<evidence type="ECO:0000256" key="1">
    <source>
        <dbReference type="ARBA" id="ARBA00022723"/>
    </source>
</evidence>
<dbReference type="Pfam" id="PF00098">
    <property type="entry name" value="zf-CCHC"/>
    <property type="match status" value="3"/>
</dbReference>
<dbReference type="AlphaFoldDB" id="A0AAN8UV60"/>
<keyword evidence="3" id="KW-0862">Zinc</keyword>
<dbReference type="SMART" id="SM00343">
    <property type="entry name" value="ZnF_C2HC"/>
    <property type="match status" value="3"/>
</dbReference>